<dbReference type="VEuPathDB" id="FungiDB:CIHG_04927"/>
<organism evidence="2 3">
    <name type="scientific">Coccidioides immitis H538.4</name>
    <dbReference type="NCBI Taxonomy" id="396776"/>
    <lineage>
        <taxon>Eukaryota</taxon>
        <taxon>Fungi</taxon>
        <taxon>Dikarya</taxon>
        <taxon>Ascomycota</taxon>
        <taxon>Pezizomycotina</taxon>
        <taxon>Eurotiomycetes</taxon>
        <taxon>Eurotiomycetidae</taxon>
        <taxon>Onygenales</taxon>
        <taxon>Onygenaceae</taxon>
        <taxon>Coccidioides</taxon>
    </lineage>
</organism>
<gene>
    <name evidence="2" type="ORF">CIHG_04927</name>
</gene>
<sequence>MHGARGREEKGNREGERESDGDGRQSSRGSRRLGSRWVVLLDGEQEGRRVKKGPSCKELSEEERGWGGGDVRVRNREQRGWCEREKVDKKDATGIGEGRGWRTMKVGDASDCRPAGQCQRKRALLSLSRRPQGGKNKNKNKNKK</sequence>
<reference evidence="3" key="1">
    <citation type="journal article" date="2010" name="Genome Res.">
        <title>Population genomic sequencing of Coccidioides fungi reveals recent hybridization and transposon control.</title>
        <authorList>
            <person name="Neafsey D.E."/>
            <person name="Barker B.M."/>
            <person name="Sharpton T.J."/>
            <person name="Stajich J.E."/>
            <person name="Park D.J."/>
            <person name="Whiston E."/>
            <person name="Hung C.-Y."/>
            <person name="McMahan C."/>
            <person name="White J."/>
            <person name="Sykes S."/>
            <person name="Heiman D."/>
            <person name="Young S."/>
            <person name="Zeng Q."/>
            <person name="Abouelleil A."/>
            <person name="Aftuck L."/>
            <person name="Bessette D."/>
            <person name="Brown A."/>
            <person name="FitzGerald M."/>
            <person name="Lui A."/>
            <person name="Macdonald J.P."/>
            <person name="Priest M."/>
            <person name="Orbach M.J."/>
            <person name="Galgiani J.N."/>
            <person name="Kirkland T.N."/>
            <person name="Cole G.T."/>
            <person name="Birren B.W."/>
            <person name="Henn M.R."/>
            <person name="Taylor J.W."/>
            <person name="Rounsley S.D."/>
        </authorList>
    </citation>
    <scope>NUCLEOTIDE SEQUENCE [LARGE SCALE GENOMIC DNA]</scope>
    <source>
        <strain evidence="3">H538.4</strain>
    </source>
</reference>
<dbReference type="Proteomes" id="UP000054563">
    <property type="component" value="Unassembled WGS sequence"/>
</dbReference>
<feature type="compositionally biased region" description="Basic and acidic residues" evidence="1">
    <location>
        <begin position="58"/>
        <end position="70"/>
    </location>
</feature>
<accession>A0A0J8RQ67</accession>
<dbReference type="EMBL" id="DS016995">
    <property type="protein sequence ID" value="KMU86987.1"/>
    <property type="molecule type" value="Genomic_DNA"/>
</dbReference>
<feature type="compositionally biased region" description="Basic and acidic residues" evidence="1">
    <location>
        <begin position="1"/>
        <end position="25"/>
    </location>
</feature>
<proteinExistence type="predicted"/>
<feature type="region of interest" description="Disordered" evidence="1">
    <location>
        <begin position="123"/>
        <end position="144"/>
    </location>
</feature>
<dbReference type="AlphaFoldDB" id="A0A0J8RQ67"/>
<feature type="region of interest" description="Disordered" evidence="1">
    <location>
        <begin position="1"/>
        <end position="70"/>
    </location>
</feature>
<name>A0A0J8RQ67_COCIT</name>
<protein>
    <submittedName>
        <fullName evidence="2">Uncharacterized protein</fullName>
    </submittedName>
</protein>
<evidence type="ECO:0000256" key="1">
    <source>
        <dbReference type="SAM" id="MobiDB-lite"/>
    </source>
</evidence>
<evidence type="ECO:0000313" key="3">
    <source>
        <dbReference type="Proteomes" id="UP000054563"/>
    </source>
</evidence>
<evidence type="ECO:0000313" key="2">
    <source>
        <dbReference type="EMBL" id="KMU86987.1"/>
    </source>
</evidence>